<protein>
    <submittedName>
        <fullName evidence="2">Uncharacterized protein</fullName>
    </submittedName>
</protein>
<sequence length="107" mass="11876">MDHKPDHRAPRPTHRHSLDHHNKIGFTDFDLEDLKRSPRVLVSPSLHSSPQKVSPAAKGSCLCSPTTHIGSFRCRHHRRSAGILRGGSVGSNLSDLDRKSSEFMGFS</sequence>
<feature type="non-terminal residue" evidence="2">
    <location>
        <position position="1"/>
    </location>
</feature>
<dbReference type="EMBL" id="JAGKQH010000001">
    <property type="protein sequence ID" value="KAG6607735.1"/>
    <property type="molecule type" value="Genomic_DNA"/>
</dbReference>
<name>A0AAV6P522_9ROSI</name>
<gene>
    <name evidence="2" type="ORF">SDJN03_01077</name>
</gene>
<feature type="region of interest" description="Disordered" evidence="1">
    <location>
        <begin position="1"/>
        <end position="22"/>
    </location>
</feature>
<comment type="caution">
    <text evidence="2">The sequence shown here is derived from an EMBL/GenBank/DDBJ whole genome shotgun (WGS) entry which is preliminary data.</text>
</comment>
<keyword evidence="3" id="KW-1185">Reference proteome</keyword>
<dbReference type="PANTHER" id="PTHR33132:SF132">
    <property type="entry name" value="SERINE-RICH PROTEIN"/>
    <property type="match status" value="1"/>
</dbReference>
<reference evidence="2 3" key="1">
    <citation type="journal article" date="2021" name="Hortic Res">
        <title>The domestication of Cucurbita argyrosperma as revealed by the genome of its wild relative.</title>
        <authorList>
            <person name="Barrera-Redondo J."/>
            <person name="Sanchez-de la Vega G."/>
            <person name="Aguirre-Liguori J.A."/>
            <person name="Castellanos-Morales G."/>
            <person name="Gutierrez-Guerrero Y.T."/>
            <person name="Aguirre-Dugua X."/>
            <person name="Aguirre-Planter E."/>
            <person name="Tenaillon M.I."/>
            <person name="Lira-Saade R."/>
            <person name="Eguiarte L.E."/>
        </authorList>
    </citation>
    <scope>NUCLEOTIDE SEQUENCE [LARGE SCALE GENOMIC DNA]</scope>
    <source>
        <strain evidence="2">JBR-2021</strain>
    </source>
</reference>
<dbReference type="Proteomes" id="UP000685013">
    <property type="component" value="Chromosome 1"/>
</dbReference>
<dbReference type="PANTHER" id="PTHR33132">
    <property type="entry name" value="OSJNBB0118P14.9 PROTEIN"/>
    <property type="match status" value="1"/>
</dbReference>
<organism evidence="2 3">
    <name type="scientific">Cucurbita argyrosperma subsp. sororia</name>
    <dbReference type="NCBI Taxonomy" id="37648"/>
    <lineage>
        <taxon>Eukaryota</taxon>
        <taxon>Viridiplantae</taxon>
        <taxon>Streptophyta</taxon>
        <taxon>Embryophyta</taxon>
        <taxon>Tracheophyta</taxon>
        <taxon>Spermatophyta</taxon>
        <taxon>Magnoliopsida</taxon>
        <taxon>eudicotyledons</taxon>
        <taxon>Gunneridae</taxon>
        <taxon>Pentapetalae</taxon>
        <taxon>rosids</taxon>
        <taxon>fabids</taxon>
        <taxon>Cucurbitales</taxon>
        <taxon>Cucurbitaceae</taxon>
        <taxon>Cucurbiteae</taxon>
        <taxon>Cucurbita</taxon>
    </lineage>
</organism>
<dbReference type="AlphaFoldDB" id="A0AAV6P522"/>
<proteinExistence type="predicted"/>
<evidence type="ECO:0000256" key="1">
    <source>
        <dbReference type="SAM" id="MobiDB-lite"/>
    </source>
</evidence>
<evidence type="ECO:0000313" key="2">
    <source>
        <dbReference type="EMBL" id="KAG6607735.1"/>
    </source>
</evidence>
<accession>A0AAV6P522</accession>
<evidence type="ECO:0000313" key="3">
    <source>
        <dbReference type="Proteomes" id="UP000685013"/>
    </source>
</evidence>